<dbReference type="GO" id="GO:0009103">
    <property type="term" value="P:lipopolysaccharide biosynthetic process"/>
    <property type="evidence" value="ECO:0007669"/>
    <property type="project" value="TreeGrafter"/>
</dbReference>
<organism evidence="3 4">
    <name type="scientific">Candidatus Arsenophonus lipoptenae</name>
    <dbReference type="NCBI Taxonomy" id="634113"/>
    <lineage>
        <taxon>Bacteria</taxon>
        <taxon>Pseudomonadati</taxon>
        <taxon>Pseudomonadota</taxon>
        <taxon>Gammaproteobacteria</taxon>
        <taxon>Enterobacterales</taxon>
        <taxon>Morganellaceae</taxon>
        <taxon>Arsenophonus</taxon>
    </lineage>
</organism>
<reference evidence="3 4" key="1">
    <citation type="submission" date="2016-01" db="EMBL/GenBank/DDBJ databases">
        <title>Genome sequence of Ca. Arsenophonus lipopteni, the exclusive symbiont of a blood sucking fly Lipoptena cervi (Diptera: Hippoboscidae).</title>
        <authorList>
            <person name="Novakova E."/>
            <person name="Hypsa V."/>
            <person name="Nguyen P."/>
            <person name="Husnik F."/>
            <person name="Darby A.C."/>
        </authorList>
    </citation>
    <scope>NUCLEOTIDE SEQUENCE [LARGE SCALE GENOMIC DNA]</scope>
    <source>
        <strain evidence="3 4">CB</strain>
    </source>
</reference>
<dbReference type="Gene3D" id="3.40.50.2000">
    <property type="entry name" value="Glycogen Phosphorylase B"/>
    <property type="match status" value="1"/>
</dbReference>
<dbReference type="GO" id="GO:0016757">
    <property type="term" value="F:glycosyltransferase activity"/>
    <property type="evidence" value="ECO:0007669"/>
    <property type="project" value="InterPro"/>
</dbReference>
<gene>
    <name evidence="3" type="ORF">AUT07_00146</name>
</gene>
<name>A0A0X9VDT8_9GAMM</name>
<dbReference type="STRING" id="634113.AUT07_00146"/>
<dbReference type="EMBL" id="CP013920">
    <property type="protein sequence ID" value="AMA64734.1"/>
    <property type="molecule type" value="Genomic_DNA"/>
</dbReference>
<dbReference type="Proteomes" id="UP000069926">
    <property type="component" value="Chromosome"/>
</dbReference>
<dbReference type="Pfam" id="PF00534">
    <property type="entry name" value="Glycos_transf_1"/>
    <property type="match status" value="1"/>
</dbReference>
<evidence type="ECO:0000313" key="3">
    <source>
        <dbReference type="EMBL" id="AMA64734.1"/>
    </source>
</evidence>
<sequence length="365" mass="42006">MLLVNVSNLYTGGGLQTGISVIEEFTALKVKYIAAISPPIFEQLSDEAKKLCVVIKLTPSGLLNFSARKKLTNLVQKYQVTDVFTVFGPSYWIPKVKNHLVGFAQAWIIYDTTTIIDTLSLKERIKRIILNFIQKFFFKYNATKLVTETNDVRRKIISLFKTNPKNIFTVSNAISSAFYDKKKYDYKILNKLPTKNNDIWLLTIAYDYPHKNLKIITKLINKLPYKFKFILTVNDEFKKNFSKKNQNRIITLGKITNVQCPPIYEICDALFLPTLLECFSASYIEAMYMEKPIFTSNKTFAKAICKNAAYYFNPLNIDDISKTIINAYDNKTMINKKCLLGKALIKKLPSAKDRAKKYLNILYAK</sequence>
<dbReference type="RefSeq" id="WP_066282866.1">
    <property type="nucleotide sequence ID" value="NZ_CP013920.1"/>
</dbReference>
<accession>A0A0X9VDT8</accession>
<dbReference type="OrthoDB" id="9801609at2"/>
<dbReference type="PATRIC" id="fig|634113.3.peg.141"/>
<dbReference type="InterPro" id="IPR001296">
    <property type="entry name" value="Glyco_trans_1"/>
</dbReference>
<dbReference type="PANTHER" id="PTHR46401:SF2">
    <property type="entry name" value="GLYCOSYLTRANSFERASE WBBK-RELATED"/>
    <property type="match status" value="1"/>
</dbReference>
<dbReference type="AlphaFoldDB" id="A0A0X9VDT8"/>
<evidence type="ECO:0000313" key="4">
    <source>
        <dbReference type="Proteomes" id="UP000069926"/>
    </source>
</evidence>
<dbReference type="SUPFAM" id="SSF53756">
    <property type="entry name" value="UDP-Glycosyltransferase/glycogen phosphorylase"/>
    <property type="match status" value="1"/>
</dbReference>
<keyword evidence="1 3" id="KW-0808">Transferase</keyword>
<feature type="domain" description="Glycosyl transferase family 1" evidence="2">
    <location>
        <begin position="190"/>
        <end position="331"/>
    </location>
</feature>
<proteinExistence type="predicted"/>
<dbReference type="KEGG" id="asy:AUT07_00146"/>
<keyword evidence="4" id="KW-1185">Reference proteome</keyword>
<dbReference type="PANTHER" id="PTHR46401">
    <property type="entry name" value="GLYCOSYLTRANSFERASE WBBK-RELATED"/>
    <property type="match status" value="1"/>
</dbReference>
<protein>
    <submittedName>
        <fullName evidence="3">Glycosyl transferases group 1</fullName>
    </submittedName>
</protein>
<evidence type="ECO:0000256" key="1">
    <source>
        <dbReference type="ARBA" id="ARBA00022679"/>
    </source>
</evidence>
<evidence type="ECO:0000259" key="2">
    <source>
        <dbReference type="Pfam" id="PF00534"/>
    </source>
</evidence>